<dbReference type="KEGG" id="fll:EI427_17070"/>
<proteinExistence type="predicted"/>
<protein>
    <submittedName>
        <fullName evidence="1">Uncharacterized protein</fullName>
    </submittedName>
</protein>
<accession>A0A3Q9FSV4</accession>
<sequence length="129" mass="15057">MKEHPSGIFIYEKESTRLAYSQLAYKFTNTAIENSCIEKIKNAMKRNSMDLGIDFTKPLEELELDENHYQIEYFFVGEIHVEDGCITDEEIGINIYKENRFGQERFNSSKLLNLTLIIEKNTVPNILVK</sequence>
<evidence type="ECO:0000313" key="1">
    <source>
        <dbReference type="EMBL" id="AZQ63875.1"/>
    </source>
</evidence>
<name>A0A3Q9FSV4_9BACT</name>
<organism evidence="1 2">
    <name type="scientific">Flammeovirga pectinis</name>
    <dbReference type="NCBI Taxonomy" id="2494373"/>
    <lineage>
        <taxon>Bacteria</taxon>
        <taxon>Pseudomonadati</taxon>
        <taxon>Bacteroidota</taxon>
        <taxon>Cytophagia</taxon>
        <taxon>Cytophagales</taxon>
        <taxon>Flammeovirgaceae</taxon>
        <taxon>Flammeovirga</taxon>
    </lineage>
</organism>
<dbReference type="AlphaFoldDB" id="A0A3Q9FSV4"/>
<keyword evidence="2" id="KW-1185">Reference proteome</keyword>
<reference evidence="1 2" key="1">
    <citation type="submission" date="2018-12" db="EMBL/GenBank/DDBJ databases">
        <title>Flammeovirga pectinis sp. nov., isolated from the gut of the Korean scallop, Patinopecten yessoensis.</title>
        <authorList>
            <person name="Bae J.-W."/>
            <person name="Jeong Y.-S."/>
            <person name="Kang W."/>
        </authorList>
    </citation>
    <scope>NUCLEOTIDE SEQUENCE [LARGE SCALE GENOMIC DNA]</scope>
    <source>
        <strain evidence="1 2">L12M1</strain>
    </source>
</reference>
<dbReference type="Proteomes" id="UP000267268">
    <property type="component" value="Chromosome 1"/>
</dbReference>
<evidence type="ECO:0000313" key="2">
    <source>
        <dbReference type="Proteomes" id="UP000267268"/>
    </source>
</evidence>
<dbReference type="EMBL" id="CP034562">
    <property type="protein sequence ID" value="AZQ63875.1"/>
    <property type="molecule type" value="Genomic_DNA"/>
</dbReference>
<gene>
    <name evidence="1" type="ORF">EI427_17070</name>
</gene>
<dbReference type="RefSeq" id="WP_126617013.1">
    <property type="nucleotide sequence ID" value="NZ_CP034562.1"/>
</dbReference>
<dbReference type="OrthoDB" id="982223at2"/>